<evidence type="ECO:0000256" key="2">
    <source>
        <dbReference type="PIRSR" id="PIRSR600101-2"/>
    </source>
</evidence>
<dbReference type="EMBL" id="ML004435">
    <property type="protein sequence ID" value="RKP31994.1"/>
    <property type="molecule type" value="Genomic_DNA"/>
</dbReference>
<dbReference type="AlphaFoldDB" id="A0A4P9ZG03"/>
<feature type="binding site" evidence="2">
    <location>
        <position position="251"/>
    </location>
    <ligand>
        <name>L-glutamate</name>
        <dbReference type="ChEBI" id="CHEBI:29985"/>
    </ligand>
</feature>
<dbReference type="InterPro" id="IPR043137">
    <property type="entry name" value="GGT_ssub_C"/>
</dbReference>
<dbReference type="Gene3D" id="3.60.20.40">
    <property type="match status" value="1"/>
</dbReference>
<dbReference type="OrthoDB" id="1081007at2759"/>
<dbReference type="PANTHER" id="PTHR11686:SF9">
    <property type="entry name" value="RE13973P"/>
    <property type="match status" value="1"/>
</dbReference>
<dbReference type="Proteomes" id="UP000268321">
    <property type="component" value="Unassembled WGS sequence"/>
</dbReference>
<sequence length="421" mass="47084">MGKKILIEGGKAADAAVTVALCIVSEDLFQPVIELNRNGWRAGQIWINPVTRVYDDVLANTPLLGDLWDFIFRDDGLLVEVGDIIKRNNYADTLEKIAKTGFHAIFYDPQGPFAPRLANLIRYSGGILTGSDFARQKYQLLKSAGVSSGLAVVAGLGVFNTLNNRYPNEHNDVLDQHRLIEAMKWMCSALLHIEDINETCWNMIKDRYTSEKWANTILDDRKTGTHGTPHFSVVDEKGSSVRFVLNDQMDDSSLPHESNAFDLTPLVLNFVTPLGRPLSLMSPAIIKKNDRPDLLIGAVDGSRIVTATLQAILRNLFHGMSLDVIAYSRLHRQLIPENVALEIKTLYNEKISCVGNVEAQLNMKNHTFFESGPLTAMNGIKFENGMWHGVSDYCASVERPMATRETNIVQRSKVTKRNRTR</sequence>
<evidence type="ECO:0000313" key="3">
    <source>
        <dbReference type="EMBL" id="RKP31994.1"/>
    </source>
</evidence>
<name>A0A4P9ZG03_9ASCO</name>
<dbReference type="InterPro" id="IPR043138">
    <property type="entry name" value="GGT_lsub"/>
</dbReference>
<dbReference type="GO" id="GO:0006751">
    <property type="term" value="P:glutathione catabolic process"/>
    <property type="evidence" value="ECO:0007669"/>
    <property type="project" value="InterPro"/>
</dbReference>
<keyword evidence="4" id="KW-1185">Reference proteome</keyword>
<feature type="active site" description="Nucleophile" evidence="1">
    <location>
        <position position="228"/>
    </location>
</feature>
<dbReference type="InterPro" id="IPR000101">
    <property type="entry name" value="GGT_peptidase"/>
</dbReference>
<evidence type="ECO:0000256" key="1">
    <source>
        <dbReference type="PIRSR" id="PIRSR600101-1"/>
    </source>
</evidence>
<dbReference type="GO" id="GO:0005886">
    <property type="term" value="C:plasma membrane"/>
    <property type="evidence" value="ECO:0007669"/>
    <property type="project" value="TreeGrafter"/>
</dbReference>
<dbReference type="Gene3D" id="1.10.246.130">
    <property type="match status" value="1"/>
</dbReference>
<feature type="binding site" evidence="2">
    <location>
        <position position="301"/>
    </location>
    <ligand>
        <name>L-glutamate</name>
        <dbReference type="ChEBI" id="CHEBI:29985"/>
    </ligand>
</feature>
<proteinExistence type="predicted"/>
<organism evidence="3 4">
    <name type="scientific">Metschnikowia bicuspidata</name>
    <dbReference type="NCBI Taxonomy" id="27322"/>
    <lineage>
        <taxon>Eukaryota</taxon>
        <taxon>Fungi</taxon>
        <taxon>Dikarya</taxon>
        <taxon>Ascomycota</taxon>
        <taxon>Saccharomycotina</taxon>
        <taxon>Pichiomycetes</taxon>
        <taxon>Metschnikowiaceae</taxon>
        <taxon>Metschnikowia</taxon>
    </lineage>
</organism>
<dbReference type="SUPFAM" id="SSF56235">
    <property type="entry name" value="N-terminal nucleophile aminohydrolases (Ntn hydrolases)"/>
    <property type="match status" value="1"/>
</dbReference>
<reference evidence="4" key="1">
    <citation type="journal article" date="2018" name="Nat. Microbiol.">
        <title>Leveraging single-cell genomics to expand the fungal tree of life.</title>
        <authorList>
            <person name="Ahrendt S.R."/>
            <person name="Quandt C.A."/>
            <person name="Ciobanu D."/>
            <person name="Clum A."/>
            <person name="Salamov A."/>
            <person name="Andreopoulos B."/>
            <person name="Cheng J.F."/>
            <person name="Woyke T."/>
            <person name="Pelin A."/>
            <person name="Henrissat B."/>
            <person name="Reynolds N.K."/>
            <person name="Benny G.L."/>
            <person name="Smith M.E."/>
            <person name="James T.Y."/>
            <person name="Grigoriev I.V."/>
        </authorList>
    </citation>
    <scope>NUCLEOTIDE SEQUENCE [LARGE SCALE GENOMIC DNA]</scope>
    <source>
        <strain evidence="4">Baker2002</strain>
    </source>
</reference>
<dbReference type="InterPro" id="IPR029055">
    <property type="entry name" value="Ntn_hydrolases_N"/>
</dbReference>
<protein>
    <submittedName>
        <fullName evidence="3">Uncharacterized protein</fullName>
    </submittedName>
</protein>
<dbReference type="Pfam" id="PF01019">
    <property type="entry name" value="G_glu_transpept"/>
    <property type="match status" value="1"/>
</dbReference>
<dbReference type="PANTHER" id="PTHR11686">
    <property type="entry name" value="GAMMA GLUTAMYL TRANSPEPTIDASE"/>
    <property type="match status" value="1"/>
</dbReference>
<evidence type="ECO:0000313" key="4">
    <source>
        <dbReference type="Proteomes" id="UP000268321"/>
    </source>
</evidence>
<dbReference type="GO" id="GO:0036374">
    <property type="term" value="F:glutathione hydrolase activity"/>
    <property type="evidence" value="ECO:0007669"/>
    <property type="project" value="InterPro"/>
</dbReference>
<dbReference type="GO" id="GO:0000324">
    <property type="term" value="C:fungal-type vacuole"/>
    <property type="evidence" value="ECO:0007669"/>
    <property type="project" value="TreeGrafter"/>
</dbReference>
<accession>A0A4P9ZG03</accession>
<dbReference type="PRINTS" id="PR01210">
    <property type="entry name" value="GGTRANSPTASE"/>
</dbReference>
<gene>
    <name evidence="3" type="ORF">METBISCDRAFT_21901</name>
</gene>